<dbReference type="KEGG" id="dsf:UWK_03531"/>
<dbReference type="Proteomes" id="UP000011721">
    <property type="component" value="Chromosome"/>
</dbReference>
<evidence type="ECO:0000313" key="3">
    <source>
        <dbReference type="EMBL" id="AGF80046.1"/>
    </source>
</evidence>
<name>M1PUP5_DESSD</name>
<dbReference type="InterPro" id="IPR021124">
    <property type="entry name" value="CRISPR-assoc_prot_Cas5"/>
</dbReference>
<dbReference type="AlphaFoldDB" id="M1PUP5"/>
<dbReference type="GO" id="GO:0051607">
    <property type="term" value="P:defense response to virus"/>
    <property type="evidence" value="ECO:0007669"/>
    <property type="project" value="UniProtKB-UniRule"/>
</dbReference>
<dbReference type="GO" id="GO:0016787">
    <property type="term" value="F:hydrolase activity"/>
    <property type="evidence" value="ECO:0007669"/>
    <property type="project" value="UniProtKB-KW"/>
</dbReference>
<keyword evidence="2" id="KW-0255">Endonuclease</keyword>
<dbReference type="PIRSF" id="PIRSF029950">
    <property type="entry name" value="Cas_CT1134"/>
    <property type="match status" value="1"/>
</dbReference>
<comment type="function">
    <text evidence="2">CRISPR (clustered regularly interspaced short palindromic repeat) is an adaptive immune system that provides protection against mobile genetic elements (viruses, transposable elements and conjugative plasmids). CRISPR clusters contain spacers, sequences complementary to antecedent mobile elements, and target invading nucleic acids. CRISPR clusters are transcribed and processed into CRISPR RNA (crRNA).</text>
</comment>
<dbReference type="STRING" id="1167006.UWK_03531"/>
<sequence length="246" mass="29136">MGKNEKTFCLEVWGDYACFTRPEMKVERVSYDVITPSSARAIFEAIFWKPAIRWHIRKIEVLNPINWISVRRNEVGALASRSKKEIFIESNRQQRAGLFLRDVHYRIHAWLEYIPVDKRKKIACQVPVQLWDDGEKDQIQESLDAWQNGKDENPGKYLAMFERRARKGQCFTQPYLGCREFSAFFRLVDRPDQEKARPIQDNRDLGFMLYDLDFTNPENPIPAFYRPEMVNGRIDVPAWQSEEVRK</sequence>
<evidence type="ECO:0000256" key="2">
    <source>
        <dbReference type="PIRNR" id="PIRNR029950"/>
    </source>
</evidence>
<keyword evidence="2" id="KW-0694">RNA-binding</keyword>
<gene>
    <name evidence="3" type="ordered locus">UWK_03531</name>
</gene>
<keyword evidence="1 2" id="KW-0051">Antiviral defense</keyword>
<dbReference type="InterPro" id="IPR013422">
    <property type="entry name" value="CRISPR-assoc_prot_Cas5_N"/>
</dbReference>
<dbReference type="HOGENOM" id="CLU_086014_0_0_7"/>
<dbReference type="CDD" id="cd09651">
    <property type="entry name" value="Cas5_I-C"/>
    <property type="match status" value="1"/>
</dbReference>
<dbReference type="Gene3D" id="3.30.70.2660">
    <property type="match status" value="1"/>
</dbReference>
<dbReference type="eggNOG" id="ENOG502Z82V">
    <property type="taxonomic scope" value="Bacteria"/>
</dbReference>
<evidence type="ECO:0000313" key="4">
    <source>
        <dbReference type="Proteomes" id="UP000011721"/>
    </source>
</evidence>
<dbReference type="InterPro" id="IPR010155">
    <property type="entry name" value="CRISPR-assoc_prot_Cas5d"/>
</dbReference>
<dbReference type="NCBIfam" id="TIGR02593">
    <property type="entry name" value="CRISPR_cas5"/>
    <property type="match status" value="1"/>
</dbReference>
<comment type="similarity">
    <text evidence="2">Belongs to the CRISPR-associated protein Cas5 family. Subtype I-C/Dvulg subfamily.</text>
</comment>
<keyword evidence="2" id="KW-0378">Hydrolase</keyword>
<protein>
    <recommendedName>
        <fullName evidence="2">pre-crRNA processing endonuclease</fullName>
        <ecNumber evidence="2">3.1.-.-</ecNumber>
    </recommendedName>
</protein>
<accession>M1PUP5</accession>
<dbReference type="GO" id="GO:0043571">
    <property type="term" value="P:maintenance of CRISPR repeat elements"/>
    <property type="evidence" value="ECO:0007669"/>
    <property type="project" value="UniProtKB-UniRule"/>
</dbReference>
<reference evidence="4" key="1">
    <citation type="journal article" date="2013" name="Stand. Genomic Sci.">
        <title>Complete genome sequence of Desulfocapsa sulfexigens, a marine deltaproteobacterium specialized in disproportionating inorganic sulfur compounds.</title>
        <authorList>
            <person name="Finster K.W."/>
            <person name="Kjeldsen K.U."/>
            <person name="Kube M."/>
            <person name="Reinhardt R."/>
            <person name="Mussmann M."/>
            <person name="Amann R."/>
            <person name="Schreiber L."/>
        </authorList>
    </citation>
    <scope>NUCLEOTIDE SEQUENCE [LARGE SCALE GENOMIC DNA]</scope>
    <source>
        <strain evidence="4">DSM 10523 / SB164P1</strain>
    </source>
</reference>
<dbReference type="GO" id="GO:0004519">
    <property type="term" value="F:endonuclease activity"/>
    <property type="evidence" value="ECO:0007669"/>
    <property type="project" value="UniProtKB-UniRule"/>
</dbReference>
<dbReference type="NCBIfam" id="TIGR01876">
    <property type="entry name" value="cas_Cas5d"/>
    <property type="match status" value="1"/>
</dbReference>
<keyword evidence="2" id="KW-0540">Nuclease</keyword>
<proteinExistence type="inferred from homology"/>
<dbReference type="GO" id="GO:0003723">
    <property type="term" value="F:RNA binding"/>
    <property type="evidence" value="ECO:0007669"/>
    <property type="project" value="UniProtKB-UniRule"/>
</dbReference>
<dbReference type="EC" id="3.1.-.-" evidence="2"/>
<dbReference type="OrthoDB" id="5621871at2"/>
<keyword evidence="4" id="KW-1185">Reference proteome</keyword>
<organism evidence="3 4">
    <name type="scientific">Desulfocapsa sulfexigens (strain DSM 10523 / SB164P1)</name>
    <dbReference type="NCBI Taxonomy" id="1167006"/>
    <lineage>
        <taxon>Bacteria</taxon>
        <taxon>Pseudomonadati</taxon>
        <taxon>Thermodesulfobacteriota</taxon>
        <taxon>Desulfobulbia</taxon>
        <taxon>Desulfobulbales</taxon>
        <taxon>Desulfocapsaceae</taxon>
        <taxon>Desulfocapsa</taxon>
    </lineage>
</organism>
<evidence type="ECO:0000256" key="1">
    <source>
        <dbReference type="ARBA" id="ARBA00023118"/>
    </source>
</evidence>
<dbReference type="Pfam" id="PF09704">
    <property type="entry name" value="Cas_Cas5d"/>
    <property type="match status" value="1"/>
</dbReference>
<dbReference type="PATRIC" id="fig|1167006.5.peg.3797"/>
<dbReference type="RefSeq" id="WP_015405728.1">
    <property type="nucleotide sequence ID" value="NC_020304.1"/>
</dbReference>
<dbReference type="EMBL" id="CP003985">
    <property type="protein sequence ID" value="AGF80046.1"/>
    <property type="molecule type" value="Genomic_DNA"/>
</dbReference>